<organism evidence="2 3">
    <name type="scientific">Sphingomonas jinjuensis</name>
    <dbReference type="NCBI Taxonomy" id="535907"/>
    <lineage>
        <taxon>Bacteria</taxon>
        <taxon>Pseudomonadati</taxon>
        <taxon>Pseudomonadota</taxon>
        <taxon>Alphaproteobacteria</taxon>
        <taxon>Sphingomonadales</taxon>
        <taxon>Sphingomonadaceae</taxon>
        <taxon>Sphingomonas</taxon>
    </lineage>
</organism>
<dbReference type="RefSeq" id="WP_183985056.1">
    <property type="nucleotide sequence ID" value="NZ_JACIEV010000006.1"/>
</dbReference>
<dbReference type="AlphaFoldDB" id="A0A840FMH7"/>
<dbReference type="Pfam" id="PF01814">
    <property type="entry name" value="Hemerythrin"/>
    <property type="match status" value="1"/>
</dbReference>
<evidence type="ECO:0000313" key="2">
    <source>
        <dbReference type="EMBL" id="MBB4154495.1"/>
    </source>
</evidence>
<feature type="domain" description="Hemerythrin-like" evidence="1">
    <location>
        <begin position="2"/>
        <end position="130"/>
    </location>
</feature>
<dbReference type="Proteomes" id="UP000529795">
    <property type="component" value="Unassembled WGS sequence"/>
</dbReference>
<evidence type="ECO:0000259" key="1">
    <source>
        <dbReference type="Pfam" id="PF01814"/>
    </source>
</evidence>
<keyword evidence="3" id="KW-1185">Reference proteome</keyword>
<reference evidence="2 3" key="1">
    <citation type="submission" date="2020-08" db="EMBL/GenBank/DDBJ databases">
        <title>Genomic Encyclopedia of Type Strains, Phase IV (KMG-IV): sequencing the most valuable type-strain genomes for metagenomic binning, comparative biology and taxonomic classification.</title>
        <authorList>
            <person name="Goeker M."/>
        </authorList>
    </citation>
    <scope>NUCLEOTIDE SEQUENCE [LARGE SCALE GENOMIC DNA]</scope>
    <source>
        <strain evidence="2 3">YC6723</strain>
    </source>
</reference>
<name>A0A840FMH7_9SPHN</name>
<comment type="caution">
    <text evidence="2">The sequence shown here is derived from an EMBL/GenBank/DDBJ whole genome shotgun (WGS) entry which is preliminary data.</text>
</comment>
<protein>
    <recommendedName>
        <fullName evidence="1">Hemerythrin-like domain-containing protein</fullName>
    </recommendedName>
</protein>
<dbReference type="EMBL" id="JACIEV010000006">
    <property type="protein sequence ID" value="MBB4154495.1"/>
    <property type="molecule type" value="Genomic_DNA"/>
</dbReference>
<accession>A0A840FMH7</accession>
<dbReference type="InterPro" id="IPR012312">
    <property type="entry name" value="Hemerythrin-like"/>
</dbReference>
<gene>
    <name evidence="2" type="ORF">GGQ80_002408</name>
</gene>
<sequence length="160" mass="18143">MLNRLRRSHRGLEAAGAEIAALLNAKAPDPVALPAARWNLATLMTQHMAMEDRHLFAYLVKDPRPEVARIGRRYREEFAGHFGSYADYAKRWTAERVAEDWPGYQIAARDQLRLLSERIAQVERDLFPLVEGCSINGRGAISTNWARDVFAVKDSIAPQR</sequence>
<proteinExistence type="predicted"/>
<evidence type="ECO:0000313" key="3">
    <source>
        <dbReference type="Proteomes" id="UP000529795"/>
    </source>
</evidence>